<evidence type="ECO:0000313" key="1">
    <source>
        <dbReference type="EMBL" id="GFY27482.1"/>
    </source>
</evidence>
<sequence length="67" mass="7546">MPFSQAPCDASGRYRDPRSKDAVYVWIVANEAAGSMRACRMMLRSSRRLVCRGHQPGRHVNDLSSVH</sequence>
<keyword evidence="2" id="KW-1185">Reference proteome</keyword>
<dbReference type="AlphaFoldDB" id="A0A8X7BEG7"/>
<proteinExistence type="predicted"/>
<name>A0A8X7BEG7_TRICX</name>
<dbReference type="EMBL" id="BMAU01021379">
    <property type="protein sequence ID" value="GFY27482.1"/>
    <property type="molecule type" value="Genomic_DNA"/>
</dbReference>
<reference evidence="1" key="1">
    <citation type="submission" date="2020-08" db="EMBL/GenBank/DDBJ databases">
        <title>Multicomponent nature underlies the extraordinary mechanical properties of spider dragline silk.</title>
        <authorList>
            <person name="Kono N."/>
            <person name="Nakamura H."/>
            <person name="Mori M."/>
            <person name="Yoshida Y."/>
            <person name="Ohtoshi R."/>
            <person name="Malay A.D."/>
            <person name="Moran D.A.P."/>
            <person name="Tomita M."/>
            <person name="Numata K."/>
            <person name="Arakawa K."/>
        </authorList>
    </citation>
    <scope>NUCLEOTIDE SEQUENCE</scope>
</reference>
<protein>
    <submittedName>
        <fullName evidence="1">Uncharacterized protein</fullName>
    </submittedName>
</protein>
<accession>A0A8X7BEG7</accession>
<dbReference type="Proteomes" id="UP000887159">
    <property type="component" value="Unassembled WGS sequence"/>
</dbReference>
<gene>
    <name evidence="1" type="ORF">TNCV_2071021</name>
</gene>
<comment type="caution">
    <text evidence="1">The sequence shown here is derived from an EMBL/GenBank/DDBJ whole genome shotgun (WGS) entry which is preliminary data.</text>
</comment>
<evidence type="ECO:0000313" key="2">
    <source>
        <dbReference type="Proteomes" id="UP000887159"/>
    </source>
</evidence>
<organism evidence="1 2">
    <name type="scientific">Trichonephila clavipes</name>
    <name type="common">Golden silk orbweaver</name>
    <name type="synonym">Nephila clavipes</name>
    <dbReference type="NCBI Taxonomy" id="2585209"/>
    <lineage>
        <taxon>Eukaryota</taxon>
        <taxon>Metazoa</taxon>
        <taxon>Ecdysozoa</taxon>
        <taxon>Arthropoda</taxon>
        <taxon>Chelicerata</taxon>
        <taxon>Arachnida</taxon>
        <taxon>Araneae</taxon>
        <taxon>Araneomorphae</taxon>
        <taxon>Entelegynae</taxon>
        <taxon>Araneoidea</taxon>
        <taxon>Nephilidae</taxon>
        <taxon>Trichonephila</taxon>
    </lineage>
</organism>